<dbReference type="Pfam" id="PF00107">
    <property type="entry name" value="ADH_zinc_N"/>
    <property type="match status" value="1"/>
</dbReference>
<dbReference type="SUPFAM" id="SSF51735">
    <property type="entry name" value="NAD(P)-binding Rossmann-fold domains"/>
    <property type="match status" value="1"/>
</dbReference>
<reference evidence="2" key="1">
    <citation type="submission" date="2019-08" db="EMBL/GenBank/DDBJ databases">
        <authorList>
            <person name="Kucharzyk K."/>
            <person name="Murdoch R.W."/>
            <person name="Higgins S."/>
            <person name="Loffler F."/>
        </authorList>
    </citation>
    <scope>NUCLEOTIDE SEQUENCE</scope>
</reference>
<dbReference type="InterPro" id="IPR020843">
    <property type="entry name" value="ER"/>
</dbReference>
<dbReference type="EMBL" id="VSSQ01000764">
    <property type="protein sequence ID" value="MPM00957.1"/>
    <property type="molecule type" value="Genomic_DNA"/>
</dbReference>
<dbReference type="GO" id="GO:0008743">
    <property type="term" value="F:L-threonine 3-dehydrogenase activity"/>
    <property type="evidence" value="ECO:0007669"/>
    <property type="project" value="UniProtKB-EC"/>
</dbReference>
<organism evidence="2">
    <name type="scientific">bioreactor metagenome</name>
    <dbReference type="NCBI Taxonomy" id="1076179"/>
    <lineage>
        <taxon>unclassified sequences</taxon>
        <taxon>metagenomes</taxon>
        <taxon>ecological metagenomes</taxon>
    </lineage>
</organism>
<dbReference type="EC" id="1.1.1.103" evidence="2"/>
<comment type="caution">
    <text evidence="2">The sequence shown here is derived from an EMBL/GenBank/DDBJ whole genome shotgun (WGS) entry which is preliminary data.</text>
</comment>
<dbReference type="Pfam" id="PF08240">
    <property type="entry name" value="ADH_N"/>
    <property type="match status" value="1"/>
</dbReference>
<dbReference type="Gene3D" id="3.40.50.720">
    <property type="entry name" value="NAD(P)-binding Rossmann-like Domain"/>
    <property type="match status" value="1"/>
</dbReference>
<dbReference type="PANTHER" id="PTHR11695:SF294">
    <property type="entry name" value="RETICULON-4-INTERACTING PROTEIN 1, MITOCHONDRIAL"/>
    <property type="match status" value="1"/>
</dbReference>
<name>A0A644WBR0_9ZZZZ</name>
<dbReference type="PANTHER" id="PTHR11695">
    <property type="entry name" value="ALCOHOL DEHYDROGENASE RELATED"/>
    <property type="match status" value="1"/>
</dbReference>
<dbReference type="InterPro" id="IPR050700">
    <property type="entry name" value="YIM1/Zinc_Alcohol_DH_Fams"/>
</dbReference>
<keyword evidence="2" id="KW-0560">Oxidoreductase</keyword>
<dbReference type="AlphaFoldDB" id="A0A644WBR0"/>
<dbReference type="GO" id="GO:0005739">
    <property type="term" value="C:mitochondrion"/>
    <property type="evidence" value="ECO:0007669"/>
    <property type="project" value="TreeGrafter"/>
</dbReference>
<proteinExistence type="predicted"/>
<dbReference type="Gene3D" id="3.90.180.10">
    <property type="entry name" value="Medium-chain alcohol dehydrogenases, catalytic domain"/>
    <property type="match status" value="1"/>
</dbReference>
<dbReference type="InterPro" id="IPR011032">
    <property type="entry name" value="GroES-like_sf"/>
</dbReference>
<accession>A0A644WBR0</accession>
<feature type="domain" description="Enoyl reductase (ER)" evidence="1">
    <location>
        <begin position="10"/>
        <end position="301"/>
    </location>
</feature>
<sequence>MQAAVYESYGPPEVVHLCEVPIPVCKDDHILVQIGASSVNSADVRTRALDVAGPLKVILRLVMGWKRPKQPILGTVFSGKVIAVGSLATDFQVGDRLFGCTPGLGFGCHAEYVAVPIKAAMAKCPVKASDAELVSLVFGGTTALFFLNKASSKIGSTLLVYGASGAVGCMAVQIAKRMGFRVTACASDMHREAVLSLGPDAFLSYTNKELADCSTRFDVVFDAVGKMPAAERRRLLSDKGIFLTVGGSSVAKETREQLEQLRQWFEEGTLKPIIDSTYRLQDITAAHARVDTKHKVGSVVVLMDDRS</sequence>
<dbReference type="InterPro" id="IPR013149">
    <property type="entry name" value="ADH-like_C"/>
</dbReference>
<evidence type="ECO:0000259" key="1">
    <source>
        <dbReference type="SMART" id="SM00829"/>
    </source>
</evidence>
<gene>
    <name evidence="2" type="primary">tdh_7</name>
    <name evidence="2" type="ORF">SDC9_47194</name>
</gene>
<dbReference type="InterPro" id="IPR036291">
    <property type="entry name" value="NAD(P)-bd_dom_sf"/>
</dbReference>
<dbReference type="SMART" id="SM00829">
    <property type="entry name" value="PKS_ER"/>
    <property type="match status" value="1"/>
</dbReference>
<dbReference type="InterPro" id="IPR013154">
    <property type="entry name" value="ADH-like_N"/>
</dbReference>
<evidence type="ECO:0000313" key="2">
    <source>
        <dbReference type="EMBL" id="MPM00957.1"/>
    </source>
</evidence>
<dbReference type="CDD" id="cd08267">
    <property type="entry name" value="MDR1"/>
    <property type="match status" value="1"/>
</dbReference>
<dbReference type="SUPFAM" id="SSF50129">
    <property type="entry name" value="GroES-like"/>
    <property type="match status" value="1"/>
</dbReference>
<protein>
    <submittedName>
        <fullName evidence="2">L-threonine 3-dehydrogenase</fullName>
        <ecNumber evidence="2">1.1.1.103</ecNumber>
    </submittedName>
</protein>